<dbReference type="HOGENOM" id="CLU_1821077_0_0_2"/>
<dbReference type="KEGG" id="nga:Ngar_c33720"/>
<dbReference type="GeneID" id="13797182"/>
<dbReference type="InterPro" id="IPR036390">
    <property type="entry name" value="WH_DNA-bd_sf"/>
</dbReference>
<dbReference type="InParanoid" id="K0IMH5"/>
<protein>
    <submittedName>
        <fullName evidence="1">Uncharacterized protein</fullName>
    </submittedName>
</protein>
<gene>
    <name evidence="1" type="ordered locus">Ngar_c33720</name>
</gene>
<dbReference type="InterPro" id="IPR036388">
    <property type="entry name" value="WH-like_DNA-bd_sf"/>
</dbReference>
<dbReference type="SUPFAM" id="SSF46785">
    <property type="entry name" value="Winged helix' DNA-binding domain"/>
    <property type="match status" value="1"/>
</dbReference>
<dbReference type="Proteomes" id="UP000008037">
    <property type="component" value="Chromosome"/>
</dbReference>
<sequence>MIRQIGVKWLLFENQRAEKLGALDIQVLSCIKANAQTEKQLAKKTGIDILTLSPLVTELMLMGYVETFRRRRLLFFSREYVSITPEGLAALEKAKSPLQNIIELIRERALEALENVAASSPALKILFVLGKATYRTAKALL</sequence>
<proteinExistence type="predicted"/>
<dbReference type="Gene3D" id="1.10.10.10">
    <property type="entry name" value="Winged helix-like DNA-binding domain superfamily/Winged helix DNA-binding domain"/>
    <property type="match status" value="1"/>
</dbReference>
<dbReference type="BioCyc" id="CNIT1237085:G1324-3372-MONOMER"/>
<organism evidence="1 2">
    <name type="scientific">Nitrososphaera gargensis (strain Ga9.2)</name>
    <dbReference type="NCBI Taxonomy" id="1237085"/>
    <lineage>
        <taxon>Archaea</taxon>
        <taxon>Nitrososphaerota</taxon>
        <taxon>Nitrososphaeria</taxon>
        <taxon>Nitrososphaerales</taxon>
        <taxon>Nitrososphaeraceae</taxon>
        <taxon>Nitrososphaera</taxon>
    </lineage>
</organism>
<accession>K0IMH5</accession>
<reference evidence="1 2" key="1">
    <citation type="journal article" date="2012" name="Environ. Microbiol.">
        <title>The genome of the ammonia-oxidizing Candidatus Nitrososphaera gargensis: insights into metabolic versatility and environmental adaptations.</title>
        <authorList>
            <person name="Spang A."/>
            <person name="Poehlein A."/>
            <person name="Offre P."/>
            <person name="Zumbragel S."/>
            <person name="Haider S."/>
            <person name="Rychlik N."/>
            <person name="Nowka B."/>
            <person name="Schmeisser C."/>
            <person name="Lebedeva E.V."/>
            <person name="Rattei T."/>
            <person name="Bohm C."/>
            <person name="Schmid M."/>
            <person name="Galushko A."/>
            <person name="Hatzenpichler R."/>
            <person name="Weinmaier T."/>
            <person name="Daniel R."/>
            <person name="Schleper C."/>
            <person name="Spieck E."/>
            <person name="Streit W."/>
            <person name="Wagner M."/>
        </authorList>
    </citation>
    <scope>NUCLEOTIDE SEQUENCE [LARGE SCALE GENOMIC DNA]</scope>
    <source>
        <strain evidence="2">Ga9.2</strain>
    </source>
</reference>
<dbReference type="RefSeq" id="WP_015020820.1">
    <property type="nucleotide sequence ID" value="NC_018719.1"/>
</dbReference>
<name>K0IMH5_NITGG</name>
<evidence type="ECO:0000313" key="1">
    <source>
        <dbReference type="EMBL" id="AFU60287.1"/>
    </source>
</evidence>
<keyword evidence="2" id="KW-1185">Reference proteome</keyword>
<evidence type="ECO:0000313" key="2">
    <source>
        <dbReference type="Proteomes" id="UP000008037"/>
    </source>
</evidence>
<dbReference type="AlphaFoldDB" id="K0IMH5"/>
<dbReference type="EMBL" id="CP002408">
    <property type="protein sequence ID" value="AFU60287.1"/>
    <property type="molecule type" value="Genomic_DNA"/>
</dbReference>